<dbReference type="eggNOG" id="COG1296">
    <property type="taxonomic scope" value="Bacteria"/>
</dbReference>
<dbReference type="STRING" id="264731.PRU_0494"/>
<dbReference type="GO" id="GO:0005886">
    <property type="term" value="C:plasma membrane"/>
    <property type="evidence" value="ECO:0007669"/>
    <property type="project" value="UniProtKB-SubCell"/>
</dbReference>
<keyword evidence="4" id="KW-1003">Cell membrane</keyword>
<proteinExistence type="inferred from homology"/>
<feature type="transmembrane region" description="Helical" evidence="8">
    <location>
        <begin position="215"/>
        <end position="232"/>
    </location>
</feature>
<reference evidence="9 10" key="1">
    <citation type="journal article" date="2010" name="Microb. Ecol.">
        <title>Comparative genome analysis of Prevotella ruminicola and Prevotella bryantii: insights into their environmental niche.</title>
        <authorList>
            <consortium name="North American Consortium for Rumen Bacteria"/>
            <person name="Purushe J."/>
            <person name="Fouts D.E."/>
            <person name="Morrison M."/>
            <person name="White B.A."/>
            <person name="Mackie R.I."/>
            <person name="Coutinho P.M."/>
            <person name="Henrissat B."/>
            <person name="Nelson K.E."/>
        </authorList>
    </citation>
    <scope>NUCLEOTIDE SEQUENCE [LARGE SCALE GENOMIC DNA]</scope>
    <source>
        <strain evidence="10">ATCC 19189 / JCM 8958 / 23</strain>
    </source>
</reference>
<keyword evidence="3" id="KW-0813">Transport</keyword>
<keyword evidence="10" id="KW-1185">Reference proteome</keyword>
<feature type="transmembrane region" description="Helical" evidence="8">
    <location>
        <begin position="61"/>
        <end position="83"/>
    </location>
</feature>
<feature type="transmembrane region" description="Helical" evidence="8">
    <location>
        <begin position="189"/>
        <end position="209"/>
    </location>
</feature>
<evidence type="ECO:0000256" key="4">
    <source>
        <dbReference type="ARBA" id="ARBA00022475"/>
    </source>
</evidence>
<accession>D5EXN5</accession>
<keyword evidence="5 8" id="KW-0812">Transmembrane</keyword>
<evidence type="ECO:0000256" key="3">
    <source>
        <dbReference type="ARBA" id="ARBA00022448"/>
    </source>
</evidence>
<organism evidence="9 10">
    <name type="scientific">Xylanibacter ruminicola (strain ATCC 19189 / DSM 19721 / CIP 105475 / JCM 8958 / 23)</name>
    <name type="common">Prevotella ruminicola</name>
    <dbReference type="NCBI Taxonomy" id="264731"/>
    <lineage>
        <taxon>Bacteria</taxon>
        <taxon>Pseudomonadati</taxon>
        <taxon>Bacteroidota</taxon>
        <taxon>Bacteroidia</taxon>
        <taxon>Bacteroidales</taxon>
        <taxon>Prevotellaceae</taxon>
        <taxon>Xylanibacter</taxon>
    </lineage>
</organism>
<protein>
    <submittedName>
        <fullName evidence="9">Amino acid transporter, branched chain amino acid exporter (LIV-E) family</fullName>
    </submittedName>
</protein>
<evidence type="ECO:0000313" key="9">
    <source>
        <dbReference type="EMBL" id="ADE83445.1"/>
    </source>
</evidence>
<comment type="subcellular location">
    <subcellularLocation>
        <location evidence="1">Cell membrane</location>
        <topology evidence="1">Multi-pass membrane protein</topology>
    </subcellularLocation>
</comment>
<evidence type="ECO:0000256" key="2">
    <source>
        <dbReference type="ARBA" id="ARBA00010735"/>
    </source>
</evidence>
<dbReference type="AlphaFoldDB" id="D5EXN5"/>
<evidence type="ECO:0000256" key="6">
    <source>
        <dbReference type="ARBA" id="ARBA00022989"/>
    </source>
</evidence>
<feature type="transmembrane region" description="Helical" evidence="8">
    <location>
        <begin position="144"/>
        <end position="177"/>
    </location>
</feature>
<dbReference type="HOGENOM" id="CLU_065777_3_2_10"/>
<dbReference type="Pfam" id="PF03591">
    <property type="entry name" value="AzlC"/>
    <property type="match status" value="1"/>
</dbReference>
<dbReference type="PANTHER" id="PTHR34979">
    <property type="entry name" value="INNER MEMBRANE PROTEIN YGAZ"/>
    <property type="match status" value="1"/>
</dbReference>
<evidence type="ECO:0000256" key="5">
    <source>
        <dbReference type="ARBA" id="ARBA00022692"/>
    </source>
</evidence>
<dbReference type="EMBL" id="CP002006">
    <property type="protein sequence ID" value="ADE83445.1"/>
    <property type="molecule type" value="Genomic_DNA"/>
</dbReference>
<evidence type="ECO:0000256" key="7">
    <source>
        <dbReference type="ARBA" id="ARBA00023136"/>
    </source>
</evidence>
<dbReference type="GO" id="GO:1903785">
    <property type="term" value="P:L-valine transmembrane transport"/>
    <property type="evidence" value="ECO:0007669"/>
    <property type="project" value="TreeGrafter"/>
</dbReference>
<evidence type="ECO:0000256" key="1">
    <source>
        <dbReference type="ARBA" id="ARBA00004651"/>
    </source>
</evidence>
<evidence type="ECO:0000313" key="10">
    <source>
        <dbReference type="Proteomes" id="UP000000927"/>
    </source>
</evidence>
<dbReference type="InterPro" id="IPR011606">
    <property type="entry name" value="Brnchd-chn_aa_trnsp_permease"/>
</dbReference>
<keyword evidence="6 8" id="KW-1133">Transmembrane helix</keyword>
<comment type="similarity">
    <text evidence="2">Belongs to the AzlC family.</text>
</comment>
<keyword evidence="7 8" id="KW-0472">Membrane</keyword>
<dbReference type="KEGG" id="pru:PRU_0494"/>
<feature type="transmembrane region" description="Helical" evidence="8">
    <location>
        <begin position="21"/>
        <end position="49"/>
    </location>
</feature>
<name>D5EXN5_XYLR2</name>
<evidence type="ECO:0000256" key="8">
    <source>
        <dbReference type="SAM" id="Phobius"/>
    </source>
</evidence>
<dbReference type="Proteomes" id="UP000000927">
    <property type="component" value="Chromosome"/>
</dbReference>
<dbReference type="PANTHER" id="PTHR34979:SF1">
    <property type="entry name" value="INNER MEMBRANE PROTEIN YGAZ"/>
    <property type="match status" value="1"/>
</dbReference>
<gene>
    <name evidence="9" type="ordered locus">PRU_0494</name>
</gene>
<sequence>MHPETVMRRKEIMQGFRDGIPIALGYFAVAFSLGIIAKQAGLSAVIGFFSSFFTRASAGEYGVYTLVAAQAAYAEIVAMCLVVNLRYMLMSAALSQKIAPGTSWLHRVLMAICVTDEIFGISIARQPYCPPAYTYSAALISTLFWASGCAAGIVAGGMLPANIVAALSVALYGMFLAIIMPPARADRNVLYAVVASFVLSGLCAVAPVVSGWSSGTRTIVLTILISAVAAWLKPVDVKEEAYG</sequence>